<dbReference type="InterPro" id="IPR006966">
    <property type="entry name" value="Peroxin-3"/>
</dbReference>
<dbReference type="EMBL" id="JAWJWE010000008">
    <property type="protein sequence ID" value="KAK6631678.1"/>
    <property type="molecule type" value="Genomic_DNA"/>
</dbReference>
<dbReference type="PANTHER" id="PTHR28080">
    <property type="entry name" value="PEROXISOMAL BIOGENESIS FACTOR 3"/>
    <property type="match status" value="1"/>
</dbReference>
<evidence type="ECO:0000259" key="6">
    <source>
        <dbReference type="Pfam" id="PF02953"/>
    </source>
</evidence>
<sequence length="438" mass="49507">MNFGENSPSTTDPELQQFLEVETQKRRFAVLIYGLTDRCWDVCMGKVNAKLDGKTEALLNKMFARIKNYITTHKQKIIIGGALVSGAILLSKHVQKLLREWEEKETKELFERARKQQHYESVERTCNQTALTMAPKLWEIIFKLFKTEELISNLKTGAPNKIGIWEELKILAFAKLSALVYATSLLIVTLRIQLNLIGGYMFYDSTSESGDIKITSAIQEKYFGLCQFFMDDGAMKLCKFIEEKVKLVLQDIPLEKKLKIHDVEEIFWAIQTSISIDSRDPCKSFATYILPDSLQATGYGSNFPIFHNIIVETNDLLECDEITKLISSCISAGFSYVTDEIAEFFKKKTYGDQCNKIESSSNQLSSTPEMNSATSSNNIDNLNNVAIPMAKLIPIVNGLMQSPSNKNDVPSTWIQQLIFMDSIKAMGANIYETFSSKG</sequence>
<dbReference type="GO" id="GO:0045046">
    <property type="term" value="P:protein import into peroxisome membrane"/>
    <property type="evidence" value="ECO:0007669"/>
    <property type="project" value="TreeGrafter"/>
</dbReference>
<dbReference type="InterPro" id="IPR004217">
    <property type="entry name" value="Tim10-like"/>
</dbReference>
<comment type="function">
    <text evidence="4">Involved in peroxisome biosynthesis and integrity. Assembles membrane vesicles before the matrix proteins are translocated. As a docking factor for PEX19, is necessary for the import of peroxisomal membrane proteins in the peroxisomes.</text>
</comment>
<comment type="caution">
    <text evidence="7">The sequence shown here is derived from an EMBL/GenBank/DDBJ whole genome shotgun (WGS) entry which is preliminary data.</text>
</comment>
<evidence type="ECO:0000313" key="8">
    <source>
        <dbReference type="Proteomes" id="UP001372834"/>
    </source>
</evidence>
<evidence type="ECO:0000256" key="2">
    <source>
        <dbReference type="ARBA" id="ARBA00014294"/>
    </source>
</evidence>
<proteinExistence type="predicted"/>
<evidence type="ECO:0000313" key="7">
    <source>
        <dbReference type="EMBL" id="KAK6631678.1"/>
    </source>
</evidence>
<accession>A0AAN8RY24</accession>
<reference evidence="7 8" key="1">
    <citation type="submission" date="2023-10" db="EMBL/GenBank/DDBJ databases">
        <title>Genomes of two closely related lineages of the louse Polyplax serrata with different host specificities.</title>
        <authorList>
            <person name="Martinu J."/>
            <person name="Tarabai H."/>
            <person name="Stefka J."/>
            <person name="Hypsa V."/>
        </authorList>
    </citation>
    <scope>NUCLEOTIDE SEQUENCE [LARGE SCALE GENOMIC DNA]</scope>
    <source>
        <strain evidence="7">HR10_N</strain>
    </source>
</reference>
<gene>
    <name evidence="7" type="ORF">RUM43_013742</name>
</gene>
<dbReference type="InterPro" id="IPR035427">
    <property type="entry name" value="Tim10-like_dom_sf"/>
</dbReference>
<evidence type="ECO:0000256" key="4">
    <source>
        <dbReference type="ARBA" id="ARBA00025338"/>
    </source>
</evidence>
<feature type="domain" description="Tim10-like" evidence="6">
    <location>
        <begin position="17"/>
        <end position="56"/>
    </location>
</feature>
<dbReference type="Gene3D" id="1.10.287.810">
    <property type="entry name" value="Mitochondrial import inner membrane translocase subunit tim13 like domains"/>
    <property type="match status" value="1"/>
</dbReference>
<dbReference type="PANTHER" id="PTHR28080:SF1">
    <property type="entry name" value="PEROXISOMAL BIOGENESIS FACTOR 3"/>
    <property type="match status" value="1"/>
</dbReference>
<dbReference type="Pfam" id="PF02953">
    <property type="entry name" value="zf-Tim10_DDP"/>
    <property type="match status" value="1"/>
</dbReference>
<organism evidence="7 8">
    <name type="scientific">Polyplax serrata</name>
    <name type="common">Common mouse louse</name>
    <dbReference type="NCBI Taxonomy" id="468196"/>
    <lineage>
        <taxon>Eukaryota</taxon>
        <taxon>Metazoa</taxon>
        <taxon>Ecdysozoa</taxon>
        <taxon>Arthropoda</taxon>
        <taxon>Hexapoda</taxon>
        <taxon>Insecta</taxon>
        <taxon>Pterygota</taxon>
        <taxon>Neoptera</taxon>
        <taxon>Paraneoptera</taxon>
        <taxon>Psocodea</taxon>
        <taxon>Troctomorpha</taxon>
        <taxon>Phthiraptera</taxon>
        <taxon>Anoplura</taxon>
        <taxon>Polyplacidae</taxon>
        <taxon>Polyplax</taxon>
    </lineage>
</organism>
<evidence type="ECO:0000256" key="5">
    <source>
        <dbReference type="ARBA" id="ARBA00029630"/>
    </source>
</evidence>
<protein>
    <recommendedName>
        <fullName evidence="2">Peroxisomal biogenesis factor 3</fullName>
    </recommendedName>
    <alternativeName>
        <fullName evidence="5">Peroxisomal assembly protein PEX3</fullName>
    </alternativeName>
</protein>
<dbReference type="GO" id="GO:0030674">
    <property type="term" value="F:protein-macromolecule adaptor activity"/>
    <property type="evidence" value="ECO:0007669"/>
    <property type="project" value="TreeGrafter"/>
</dbReference>
<evidence type="ECO:0000256" key="3">
    <source>
        <dbReference type="ARBA" id="ARBA00022593"/>
    </source>
</evidence>
<evidence type="ECO:0000256" key="1">
    <source>
        <dbReference type="ARBA" id="ARBA00011494"/>
    </source>
</evidence>
<dbReference type="AlphaFoldDB" id="A0AAN8RY24"/>
<name>A0AAN8RY24_POLSC</name>
<dbReference type="GO" id="GO:0005778">
    <property type="term" value="C:peroxisomal membrane"/>
    <property type="evidence" value="ECO:0007669"/>
    <property type="project" value="InterPro"/>
</dbReference>
<keyword evidence="3" id="KW-0962">Peroxisome biogenesis</keyword>
<comment type="subunit">
    <text evidence="1">Interacts with PEX19.</text>
</comment>
<dbReference type="Pfam" id="PF04882">
    <property type="entry name" value="Peroxin-3"/>
    <property type="match status" value="2"/>
</dbReference>
<dbReference type="Proteomes" id="UP001372834">
    <property type="component" value="Unassembled WGS sequence"/>
</dbReference>